<sequence length="163" mass="19127">MVKDITRELNDIWNLKIPERDTIVKALSHPLIQDDTRSQLLSDIASRICSIFMESRLLYLDSLHMYRRRHRFALKSRLFSKWGEGVRFWFGRGHEHDSYIICLVWNDRNDPLSIHAAFLTSPSEVLALCPEKNRKYSFRITLKALRDASARSRPRVSGMVLPE</sequence>
<dbReference type="EMBL" id="AGQV01000001">
    <property type="protein sequence ID" value="EHH69008.1"/>
    <property type="molecule type" value="Genomic_DNA"/>
</dbReference>
<dbReference type="STRING" id="1088869.GMO_03150"/>
<dbReference type="AlphaFoldDB" id="G6XFQ0"/>
<dbReference type="PATRIC" id="fig|1088869.3.peg.317"/>
<comment type="caution">
    <text evidence="1">The sequence shown here is derived from an EMBL/GenBank/DDBJ whole genome shotgun (WGS) entry which is preliminary data.</text>
</comment>
<accession>G6XFQ0</accession>
<gene>
    <name evidence="1" type="ORF">GMO_03150</name>
</gene>
<name>G6XFQ0_9PROT</name>
<reference evidence="1 2" key="1">
    <citation type="submission" date="2011-10" db="EMBL/GenBank/DDBJ databases">
        <title>Genome sequence of Gluconobacter morbifer G707, isolated from Drosophila gut.</title>
        <authorList>
            <person name="Lee W.-J."/>
            <person name="Kim E.-K."/>
        </authorList>
    </citation>
    <scope>NUCLEOTIDE SEQUENCE [LARGE SCALE GENOMIC DNA]</scope>
    <source>
        <strain evidence="1 2">G707</strain>
    </source>
</reference>
<organism evidence="1 2">
    <name type="scientific">Gluconobacter morbifer G707</name>
    <dbReference type="NCBI Taxonomy" id="1088869"/>
    <lineage>
        <taxon>Bacteria</taxon>
        <taxon>Pseudomonadati</taxon>
        <taxon>Pseudomonadota</taxon>
        <taxon>Alphaproteobacteria</taxon>
        <taxon>Acetobacterales</taxon>
        <taxon>Acetobacteraceae</taxon>
        <taxon>Gluconobacter</taxon>
    </lineage>
</organism>
<protein>
    <submittedName>
        <fullName evidence="1">Uncharacterized protein</fullName>
    </submittedName>
</protein>
<keyword evidence="2" id="KW-1185">Reference proteome</keyword>
<proteinExistence type="predicted"/>
<evidence type="ECO:0000313" key="2">
    <source>
        <dbReference type="Proteomes" id="UP000004949"/>
    </source>
</evidence>
<evidence type="ECO:0000313" key="1">
    <source>
        <dbReference type="EMBL" id="EHH69008.1"/>
    </source>
</evidence>
<dbReference type="Proteomes" id="UP000004949">
    <property type="component" value="Unassembled WGS sequence"/>
</dbReference>